<proteinExistence type="predicted"/>
<reference evidence="2 3" key="1">
    <citation type="submission" date="2018-11" db="EMBL/GenBank/DDBJ databases">
        <authorList>
            <consortium name="Pathogen Informatics"/>
        </authorList>
    </citation>
    <scope>NUCLEOTIDE SEQUENCE [LARGE SCALE GENOMIC DNA]</scope>
    <source>
        <strain evidence="2 3">Zambia</strain>
    </source>
</reference>
<feature type="compositionally biased region" description="Basic and acidic residues" evidence="1">
    <location>
        <begin position="1"/>
        <end position="16"/>
    </location>
</feature>
<evidence type="ECO:0000313" key="3">
    <source>
        <dbReference type="Proteomes" id="UP000277204"/>
    </source>
</evidence>
<sequence>MRDHLMRSSTHLEKDRHNLKRHLEKAEREKQQNEEIVNKNNLDRTELEITLRRLEEENSNRRKQIQFLQ</sequence>
<organism evidence="2 3">
    <name type="scientific">Schistosoma margrebowiei</name>
    <dbReference type="NCBI Taxonomy" id="48269"/>
    <lineage>
        <taxon>Eukaryota</taxon>
        <taxon>Metazoa</taxon>
        <taxon>Spiralia</taxon>
        <taxon>Lophotrochozoa</taxon>
        <taxon>Platyhelminthes</taxon>
        <taxon>Trematoda</taxon>
        <taxon>Digenea</taxon>
        <taxon>Strigeidida</taxon>
        <taxon>Schistosomatoidea</taxon>
        <taxon>Schistosomatidae</taxon>
        <taxon>Schistosoma</taxon>
    </lineage>
</organism>
<feature type="compositionally biased region" description="Basic and acidic residues" evidence="1">
    <location>
        <begin position="24"/>
        <end position="37"/>
    </location>
</feature>
<dbReference type="STRING" id="48269.A0A183MDW5"/>
<dbReference type="Proteomes" id="UP000277204">
    <property type="component" value="Unassembled WGS sequence"/>
</dbReference>
<dbReference type="EMBL" id="UZAI01013684">
    <property type="protein sequence ID" value="VDP11713.1"/>
    <property type="molecule type" value="Genomic_DNA"/>
</dbReference>
<dbReference type="AlphaFoldDB" id="A0A183MDW5"/>
<evidence type="ECO:0000256" key="1">
    <source>
        <dbReference type="SAM" id="MobiDB-lite"/>
    </source>
</evidence>
<evidence type="ECO:0000313" key="2">
    <source>
        <dbReference type="EMBL" id="VDP11713.1"/>
    </source>
</evidence>
<accession>A0A183MDW5</accession>
<keyword evidence="3" id="KW-1185">Reference proteome</keyword>
<feature type="region of interest" description="Disordered" evidence="1">
    <location>
        <begin position="1"/>
        <end position="37"/>
    </location>
</feature>
<name>A0A183MDW5_9TREM</name>
<protein>
    <submittedName>
        <fullName evidence="2">Uncharacterized protein</fullName>
    </submittedName>
</protein>
<gene>
    <name evidence="2" type="ORF">SMRZ_LOCUS14240</name>
</gene>
<feature type="non-terminal residue" evidence="2">
    <location>
        <position position="69"/>
    </location>
</feature>